<reference evidence="2 3" key="1">
    <citation type="submission" date="2021-06" db="EMBL/GenBank/DDBJ databases">
        <authorList>
            <person name="Palmer J.M."/>
        </authorList>
    </citation>
    <scope>NUCLEOTIDE SEQUENCE [LARGE SCALE GENOMIC DNA]</scope>
    <source>
        <strain evidence="2 3">GA_2019</strain>
        <tissue evidence="2">Muscle</tissue>
    </source>
</reference>
<evidence type="ECO:0000256" key="1">
    <source>
        <dbReference type="SAM" id="Phobius"/>
    </source>
</evidence>
<gene>
    <name evidence="2" type="ORF">GOODEAATRI_029160</name>
</gene>
<accession>A0ABV0N557</accession>
<keyword evidence="3" id="KW-1185">Reference proteome</keyword>
<evidence type="ECO:0000313" key="2">
    <source>
        <dbReference type="EMBL" id="MEQ2166519.1"/>
    </source>
</evidence>
<keyword evidence="1" id="KW-1133">Transmembrane helix</keyword>
<feature type="transmembrane region" description="Helical" evidence="1">
    <location>
        <begin position="91"/>
        <end position="115"/>
    </location>
</feature>
<keyword evidence="1" id="KW-0812">Transmembrane</keyword>
<comment type="caution">
    <text evidence="2">The sequence shown here is derived from an EMBL/GenBank/DDBJ whole genome shotgun (WGS) entry which is preliminary data.</text>
</comment>
<protein>
    <submittedName>
        <fullName evidence="2">Uncharacterized protein</fullName>
    </submittedName>
</protein>
<proteinExistence type="predicted"/>
<evidence type="ECO:0000313" key="3">
    <source>
        <dbReference type="Proteomes" id="UP001476798"/>
    </source>
</evidence>
<organism evidence="2 3">
    <name type="scientific">Goodea atripinnis</name>
    <dbReference type="NCBI Taxonomy" id="208336"/>
    <lineage>
        <taxon>Eukaryota</taxon>
        <taxon>Metazoa</taxon>
        <taxon>Chordata</taxon>
        <taxon>Craniata</taxon>
        <taxon>Vertebrata</taxon>
        <taxon>Euteleostomi</taxon>
        <taxon>Actinopterygii</taxon>
        <taxon>Neopterygii</taxon>
        <taxon>Teleostei</taxon>
        <taxon>Neoteleostei</taxon>
        <taxon>Acanthomorphata</taxon>
        <taxon>Ovalentaria</taxon>
        <taxon>Atherinomorphae</taxon>
        <taxon>Cyprinodontiformes</taxon>
        <taxon>Goodeidae</taxon>
        <taxon>Goodea</taxon>
    </lineage>
</organism>
<dbReference type="EMBL" id="JAHRIO010024220">
    <property type="protein sequence ID" value="MEQ2166519.1"/>
    <property type="molecule type" value="Genomic_DNA"/>
</dbReference>
<sequence length="119" mass="13037">MITHTPYDQRLITSDHPPPHYELISTHWSAVPALSCLLTRTSFMWNASCLVETAGSKLQFVTAIQLRLIVIVADGPELLGLGRPKHFCLSFLAFAPLISTSSLVVPICSLVSAFVCRVT</sequence>
<name>A0ABV0N557_9TELE</name>
<dbReference type="Proteomes" id="UP001476798">
    <property type="component" value="Unassembled WGS sequence"/>
</dbReference>
<keyword evidence="1" id="KW-0472">Membrane</keyword>